<dbReference type="GO" id="GO:0016020">
    <property type="term" value="C:membrane"/>
    <property type="evidence" value="ECO:0007669"/>
    <property type="project" value="UniProtKB-SubCell"/>
</dbReference>
<evidence type="ECO:0000313" key="11">
    <source>
        <dbReference type="Proteomes" id="UP000274082"/>
    </source>
</evidence>
<evidence type="ECO:0000256" key="6">
    <source>
        <dbReference type="SAM" id="Phobius"/>
    </source>
</evidence>
<reference evidence="8" key="2">
    <citation type="submission" date="2011-01" db="EMBL/GenBank/DDBJ databases">
        <authorList>
            <person name="Zhao B.P."/>
            <person name="Ren Z.A."/>
            <person name="Li C.D."/>
        </authorList>
    </citation>
    <scope>NUCLEOTIDE SEQUENCE</scope>
    <source>
        <strain evidence="8">BPK282A1</strain>
    </source>
</reference>
<dbReference type="AlphaFoldDB" id="A0A3Q8IDX3"/>
<evidence type="ECO:0000256" key="5">
    <source>
        <dbReference type="SAM" id="MobiDB-lite"/>
    </source>
</evidence>
<dbReference type="InterPro" id="IPR006603">
    <property type="entry name" value="PQ-loop_rpt"/>
</dbReference>
<reference evidence="8 10" key="1">
    <citation type="journal article" date="2011" name="Genome Res.">
        <title>Whole genome sequencing of multiple Leishmania donovani clinical isolates provides insights into population structure and mechanisms of drug resistance.</title>
        <authorList>
            <person name="Downing T."/>
            <person name="Imamura H."/>
            <person name="Decuypere S."/>
            <person name="Clark T.G."/>
            <person name="Coombs G.H."/>
            <person name="Cotton J.A."/>
            <person name="Hilley J.D."/>
            <person name="de Doncker S."/>
            <person name="Maes I."/>
            <person name="Mottram J.C."/>
            <person name="Quail M.A."/>
            <person name="Rijal S."/>
            <person name="Sanders M."/>
            <person name="Schonian G."/>
            <person name="Stark O."/>
            <person name="Sundar S."/>
            <person name="Vanaerschot M."/>
            <person name="Hertz-Fowler C."/>
            <person name="Dujardin J.C."/>
            <person name="Berriman M."/>
        </authorList>
    </citation>
    <scope>NUCLEOTIDE SEQUENCE [LARGE SCALE GENOMIC DNA]</scope>
    <source>
        <strain evidence="8 10">BPK282A1</strain>
    </source>
</reference>
<dbReference type="VEuPathDB" id="TriTrypDB:LdBPK_262040.1"/>
<dbReference type="RefSeq" id="XP_003861789.1">
    <property type="nucleotide sequence ID" value="XM_003861741.1"/>
</dbReference>
<keyword evidence="4 6" id="KW-0472">Membrane</keyword>
<dbReference type="Proteomes" id="UP000318447">
    <property type="component" value="Unassembled WGS sequence"/>
</dbReference>
<reference evidence="10" key="3">
    <citation type="submission" date="2011-02" db="EMBL/GenBank/DDBJ databases">
        <title>Whole genome sequencing of Leishmania donovani clinical lines reveals dynamic variation related to drug resistance.</title>
        <authorList>
            <person name="Downing T."/>
            <person name="Imamura H."/>
            <person name="Sanders M."/>
            <person name="Decuypere S."/>
            <person name="Hertz-Fowler C."/>
            <person name="Clark T.G."/>
            <person name="Rijal S."/>
            <person name="Sundar S."/>
            <person name="Quail M.A."/>
            <person name="De Doncker S."/>
            <person name="Maes I."/>
            <person name="Vanaerschot M."/>
            <person name="Stark O."/>
            <person name="Schonian G."/>
            <person name="Dujardin J.C."/>
            <person name="Berriman M."/>
        </authorList>
    </citation>
    <scope>NUCLEOTIDE SEQUENCE [LARGE SCALE GENOMIC DNA]</scope>
    <source>
        <strain evidence="10">BPK282A1</strain>
    </source>
</reference>
<feature type="transmembrane region" description="Helical" evidence="6">
    <location>
        <begin position="276"/>
        <end position="296"/>
    </location>
</feature>
<dbReference type="Gene3D" id="1.20.1280.290">
    <property type="match status" value="1"/>
</dbReference>
<evidence type="ECO:0000313" key="9">
    <source>
        <dbReference type="EMBL" id="TPP41232.1"/>
    </source>
</evidence>
<dbReference type="InterPro" id="IPR052241">
    <property type="entry name" value="SLC66/Scramblase_ANY1"/>
</dbReference>
<protein>
    <submittedName>
        <fullName evidence="9">PQ loop repeat family protein</fullName>
    </submittedName>
    <submittedName>
        <fullName evidence="7">PQ loop repeat, putative</fullName>
    </submittedName>
</protein>
<feature type="compositionally biased region" description="Low complexity" evidence="5">
    <location>
        <begin position="115"/>
        <end position="124"/>
    </location>
</feature>
<reference evidence="7 11" key="4">
    <citation type="journal article" date="2018" name="Sci. Rep.">
        <title>A complete Leishmania donovani reference genome identifies novel genetic variations associated with virulence.</title>
        <authorList>
            <person name="Lypaczewski P."/>
            <person name="Hoshizaki J."/>
            <person name="Zhang W.-W."/>
            <person name="McCall L.-I."/>
            <person name="Torcivia-Rodriguez J."/>
            <person name="Simonyan V."/>
            <person name="Kaur A."/>
            <person name="Dewar K."/>
            <person name="Matlashewski G."/>
        </authorList>
    </citation>
    <scope>NUCLEOTIDE SEQUENCE [LARGE SCALE GENOMIC DNA]</scope>
    <source>
        <strain evidence="7 11">LdCL</strain>
    </source>
</reference>
<dbReference type="GO" id="GO:0005768">
    <property type="term" value="C:endosome"/>
    <property type="evidence" value="ECO:0007669"/>
    <property type="project" value="TreeGrafter"/>
</dbReference>
<evidence type="ECO:0000313" key="10">
    <source>
        <dbReference type="Proteomes" id="UP000008980"/>
    </source>
</evidence>
<dbReference type="KEGG" id="ldo:LDBPK_262040"/>
<dbReference type="PANTHER" id="PTHR14856">
    <property type="entry name" value="PQ-LOOP REPEAT-CONTAINING PROTEIN 1-LIKE PROTEIN"/>
    <property type="match status" value="1"/>
</dbReference>
<dbReference type="GO" id="GO:0005802">
    <property type="term" value="C:trans-Golgi network"/>
    <property type="evidence" value="ECO:0007669"/>
    <property type="project" value="TreeGrafter"/>
</dbReference>
<feature type="transmembrane region" description="Helical" evidence="6">
    <location>
        <begin position="246"/>
        <end position="264"/>
    </location>
</feature>
<feature type="compositionally biased region" description="Low complexity" evidence="5">
    <location>
        <begin position="144"/>
        <end position="156"/>
    </location>
</feature>
<dbReference type="GO" id="GO:0042147">
    <property type="term" value="P:retrograde transport, endosome to Golgi"/>
    <property type="evidence" value="ECO:0007669"/>
    <property type="project" value="TreeGrafter"/>
</dbReference>
<dbReference type="FunFam" id="1.20.1280.290:FF:000005">
    <property type="entry name" value="PQ-loop repeat-containing protein 1"/>
    <property type="match status" value="1"/>
</dbReference>
<evidence type="ECO:0000256" key="1">
    <source>
        <dbReference type="ARBA" id="ARBA00004141"/>
    </source>
</evidence>
<keyword evidence="3 6" id="KW-1133">Transmembrane helix</keyword>
<dbReference type="SMART" id="SM00679">
    <property type="entry name" value="CTNS"/>
    <property type="match status" value="2"/>
</dbReference>
<keyword evidence="2 6" id="KW-0812">Transmembrane</keyword>
<dbReference type="EMBL" id="CP029525">
    <property type="protein sequence ID" value="AYU79804.1"/>
    <property type="molecule type" value="Genomic_DNA"/>
</dbReference>
<dbReference type="PANTHER" id="PTHR14856:SF9">
    <property type="entry name" value="PQ-LOOP REPEAT-CONTAINING PROTEIN 1"/>
    <property type="match status" value="1"/>
</dbReference>
<dbReference type="GeneID" id="13389036"/>
<feature type="region of interest" description="Disordered" evidence="5">
    <location>
        <begin position="115"/>
        <end position="156"/>
    </location>
</feature>
<reference evidence="12" key="5">
    <citation type="submission" date="2019-02" db="EMBL/GenBank/DDBJ databases">
        <title>FDA dAtabase for Regulatory Grade micrObial Sequences (FDA-ARGOS): Supporting development and validation of Infectious Disease Dx tests.</title>
        <authorList>
            <person name="Duncan R."/>
            <person name="Fisher C."/>
            <person name="Tallon L."/>
            <person name="Sadzewicz L."/>
            <person name="Sengamalay N."/>
            <person name="Ott S."/>
            <person name="Godinez A."/>
            <person name="Nagaraj S."/>
            <person name="Vavikolanu K."/>
            <person name="Nadendla S."/>
            <person name="Aluvathingal J."/>
            <person name="Sichtig H."/>
        </authorList>
    </citation>
    <scope>NUCLEOTIDE SEQUENCE [LARGE SCALE GENOMIC DNA]</scope>
    <source>
        <strain evidence="12">FDAARGOS_361</strain>
    </source>
</reference>
<dbReference type="VEuPathDB" id="TriTrypDB:LDHU3_26.2670"/>
<dbReference type="GO" id="GO:0005829">
    <property type="term" value="C:cytosol"/>
    <property type="evidence" value="ECO:0007669"/>
    <property type="project" value="GOC"/>
</dbReference>
<dbReference type="EMBL" id="RHLC01000017">
    <property type="protein sequence ID" value="TPP41232.1"/>
    <property type="molecule type" value="Genomic_DNA"/>
</dbReference>
<dbReference type="VEuPathDB" id="TriTrypDB:LdCL_260026000"/>
<proteinExistence type="predicted"/>
<dbReference type="EMBL" id="FR799613">
    <property type="protein sequence ID" value="CBZ35091.1"/>
    <property type="molecule type" value="Genomic_DNA"/>
</dbReference>
<feature type="transmembrane region" description="Helical" evidence="6">
    <location>
        <begin position="52"/>
        <end position="80"/>
    </location>
</feature>
<accession>A0A3Q8IDX3</accession>
<organism evidence="7 11">
    <name type="scientific">Leishmania donovani</name>
    <dbReference type="NCBI Taxonomy" id="5661"/>
    <lineage>
        <taxon>Eukaryota</taxon>
        <taxon>Discoba</taxon>
        <taxon>Euglenozoa</taxon>
        <taxon>Kinetoplastea</taxon>
        <taxon>Metakinetoplastina</taxon>
        <taxon>Trypanosomatida</taxon>
        <taxon>Trypanosomatidae</taxon>
        <taxon>Leishmaniinae</taxon>
        <taxon>Leishmania</taxon>
    </lineage>
</organism>
<dbReference type="GO" id="GO:0045332">
    <property type="term" value="P:phospholipid translocation"/>
    <property type="evidence" value="ECO:0007669"/>
    <property type="project" value="TreeGrafter"/>
</dbReference>
<feature type="transmembrane region" description="Helical" evidence="6">
    <location>
        <begin position="302"/>
        <end position="324"/>
    </location>
</feature>
<name>A0A3Q8IDX3_LEIDO</name>
<feature type="transmembrane region" description="Helical" evidence="6">
    <location>
        <begin position="215"/>
        <end position="234"/>
    </location>
</feature>
<dbReference type="OrthoDB" id="292213at2759"/>
<evidence type="ECO:0000313" key="7">
    <source>
        <dbReference type="EMBL" id="AYU79804.1"/>
    </source>
</evidence>
<evidence type="ECO:0000256" key="3">
    <source>
        <dbReference type="ARBA" id="ARBA00022989"/>
    </source>
</evidence>
<sequence length="368" mass="39412">MEALRVCFQIALVIAPHIGYCAQHAEIHRTQSIEGYSPVVSLILLTSNTLRIYYYIGHHFLLALLLQAILGVAVHGVLLCKVLEVHVQQLLDARVTDIYDEDSAAVIETAAAGTPTVAPSSSAAGSGGAAEKQNQAFGDRDDTAPSPNTAAAPAAEWPASSSAAHNGYEGSGDVPPSLAPSAGIGCVTSKFLQVLFRIEDCIEASLLRNTPPQFVYNYAIAATAALVVALLYYVSIGRVWKNAAEVVGYTALGIEALLVLPQILRNARRRSTEGLTMLLILTWVGGDVIKVIYFIYAKQALPFIVCGCFQVFLDIVVVAQIVYYRLIVKRESEVLIEGDDGAGGQYRDGAVPAVDPLESQNMPSLRVL</sequence>
<dbReference type="OMA" id="FKMWFFF"/>
<evidence type="ECO:0000256" key="2">
    <source>
        <dbReference type="ARBA" id="ARBA00022692"/>
    </source>
</evidence>
<dbReference type="Proteomes" id="UP000274082">
    <property type="component" value="Chromosome 26"/>
</dbReference>
<gene>
    <name evidence="9" type="ORF">CGC21_32315</name>
    <name evidence="8" type="ORF">LDBPK_262040</name>
    <name evidence="7" type="ORF">LdCL_260026000</name>
</gene>
<comment type="subcellular location">
    <subcellularLocation>
        <location evidence="1">Membrane</location>
        <topology evidence="1">Multi-pass membrane protein</topology>
    </subcellularLocation>
</comment>
<accession>E9BIL5</accession>
<reference evidence="9" key="6">
    <citation type="submission" date="2019-02" db="EMBL/GenBank/DDBJ databases">
        <title>FDA dAtabase for Regulatory Grade micrObial Sequences (FDA-ARGOS): Supporting development and validation of Infectious Disease Dx tests.</title>
        <authorList>
            <person name="Duncan R."/>
            <person name="Fisher C."/>
            <person name="Tallon L.J."/>
            <person name="Sadzewicz L."/>
            <person name="Sengamalay N."/>
            <person name="Ott S."/>
            <person name="Godinez A."/>
            <person name="Nagaraj S."/>
            <person name="Nadendla S."/>
            <person name="Sichtig H."/>
        </authorList>
    </citation>
    <scope>NUCLEOTIDE SEQUENCE</scope>
    <source>
        <strain evidence="9">FDAARGOS_361</strain>
    </source>
</reference>
<keyword evidence="11" id="KW-1185">Reference proteome</keyword>
<dbReference type="Proteomes" id="UP000008980">
    <property type="component" value="Chromosome 26"/>
</dbReference>
<evidence type="ECO:0000313" key="8">
    <source>
        <dbReference type="EMBL" id="CBZ35091.1"/>
    </source>
</evidence>
<evidence type="ECO:0000313" key="12">
    <source>
        <dbReference type="Proteomes" id="UP000318447"/>
    </source>
</evidence>
<evidence type="ECO:0000256" key="4">
    <source>
        <dbReference type="ARBA" id="ARBA00023136"/>
    </source>
</evidence>
<dbReference type="Pfam" id="PF04193">
    <property type="entry name" value="PQ-loop"/>
    <property type="match status" value="1"/>
</dbReference>